<accession>K1PJM6</accession>
<proteinExistence type="predicted"/>
<reference evidence="1" key="1">
    <citation type="journal article" date="2012" name="Nature">
        <title>The oyster genome reveals stress adaptation and complexity of shell formation.</title>
        <authorList>
            <person name="Zhang G."/>
            <person name="Fang X."/>
            <person name="Guo X."/>
            <person name="Li L."/>
            <person name="Luo R."/>
            <person name="Xu F."/>
            <person name="Yang P."/>
            <person name="Zhang L."/>
            <person name="Wang X."/>
            <person name="Qi H."/>
            <person name="Xiong Z."/>
            <person name="Que H."/>
            <person name="Xie Y."/>
            <person name="Holland P.W."/>
            <person name="Paps J."/>
            <person name="Zhu Y."/>
            <person name="Wu F."/>
            <person name="Chen Y."/>
            <person name="Wang J."/>
            <person name="Peng C."/>
            <person name="Meng J."/>
            <person name="Yang L."/>
            <person name="Liu J."/>
            <person name="Wen B."/>
            <person name="Zhang N."/>
            <person name="Huang Z."/>
            <person name="Zhu Q."/>
            <person name="Feng Y."/>
            <person name="Mount A."/>
            <person name="Hedgecock D."/>
            <person name="Xu Z."/>
            <person name="Liu Y."/>
            <person name="Domazet-Loso T."/>
            <person name="Du Y."/>
            <person name="Sun X."/>
            <person name="Zhang S."/>
            <person name="Liu B."/>
            <person name="Cheng P."/>
            <person name="Jiang X."/>
            <person name="Li J."/>
            <person name="Fan D."/>
            <person name="Wang W."/>
            <person name="Fu W."/>
            <person name="Wang T."/>
            <person name="Wang B."/>
            <person name="Zhang J."/>
            <person name="Peng Z."/>
            <person name="Li Y."/>
            <person name="Li N."/>
            <person name="Wang J."/>
            <person name="Chen M."/>
            <person name="He Y."/>
            <person name="Tan F."/>
            <person name="Song X."/>
            <person name="Zheng Q."/>
            <person name="Huang R."/>
            <person name="Yang H."/>
            <person name="Du X."/>
            <person name="Chen L."/>
            <person name="Yang M."/>
            <person name="Gaffney P.M."/>
            <person name="Wang S."/>
            <person name="Luo L."/>
            <person name="She Z."/>
            <person name="Ming Y."/>
            <person name="Huang W."/>
            <person name="Zhang S."/>
            <person name="Huang B."/>
            <person name="Zhang Y."/>
            <person name="Qu T."/>
            <person name="Ni P."/>
            <person name="Miao G."/>
            <person name="Wang J."/>
            <person name="Wang Q."/>
            <person name="Steinberg C.E."/>
            <person name="Wang H."/>
            <person name="Li N."/>
            <person name="Qian L."/>
            <person name="Zhang G."/>
            <person name="Li Y."/>
            <person name="Yang H."/>
            <person name="Liu X."/>
            <person name="Wang J."/>
            <person name="Yin Y."/>
            <person name="Wang J."/>
        </authorList>
    </citation>
    <scope>NUCLEOTIDE SEQUENCE [LARGE SCALE GENOMIC DNA]</scope>
    <source>
        <strain evidence="1">05x7-T-G4-1.051#20</strain>
    </source>
</reference>
<dbReference type="HOGENOM" id="CLU_455129_0_0_1"/>
<dbReference type="EMBL" id="JH817784">
    <property type="protein sequence ID" value="EKC24202.1"/>
    <property type="molecule type" value="Genomic_DNA"/>
</dbReference>
<dbReference type="InParanoid" id="K1PJM6"/>
<protein>
    <submittedName>
        <fullName evidence="1">Uncharacterized protein</fullName>
    </submittedName>
</protein>
<gene>
    <name evidence="1" type="ORF">CGI_10011141</name>
</gene>
<dbReference type="AlphaFoldDB" id="K1PJM6"/>
<sequence length="600" mass="60067">MQTFSGFPQRKPFSPPLTQDRYGSGVPLGGSDIQGMGLNQNAFLPLLLGNPDFLKLYMENPLLASQYVTLLMRVASGRANNNDCPAIDRTCPTECYSISSTGCIVCQCPQSHASSQSSTSSNSTHTGAAASTSAGNNNGCPSFPTHCDPNCLALDGMGCPICSCPKTPQSAGPQMLTSSGATASPSKVNGCAPFPRNCSAECARIDSMGCIVCSCPSGSAGQTGKTPAPSSSSQGNINGCQPFPKSCRVECAMVDSRGCIVCQCPSTGSSNSSATTSQTATSGGNGINGCPPFPKSCDSSCVKLDDLGCVICSCSHSSNNSSQAQTGVQQIGNYVNVQGQGSAGNGNGCPSLDPKCPAQCASTDDRGCIRCTCSTSPPSSASQSGSVSSSNGGCPAIPKNCQLTCLNIDASGCVICSCPSNAVSTTTSPSINTNTGGGPSGGGVPGAGGCPTFDFSDCDPACVSVEDHGCMSCSCAATAPVGGQSTTVGAVTSVPGAGGCPAFDFSTCDPNCVVMDAQGCLSCHCAVTTPATSGGQSNATSGAVTSVPGAGGCPAFDFSTCDPNCVVMDDKGSNHGAIWDTIKYIRGDNQCTGCWRVFVL</sequence>
<evidence type="ECO:0000313" key="1">
    <source>
        <dbReference type="EMBL" id="EKC24202.1"/>
    </source>
</evidence>
<name>K1PJM6_MAGGI</name>
<organism evidence="1">
    <name type="scientific">Magallana gigas</name>
    <name type="common">Pacific oyster</name>
    <name type="synonym">Crassostrea gigas</name>
    <dbReference type="NCBI Taxonomy" id="29159"/>
    <lineage>
        <taxon>Eukaryota</taxon>
        <taxon>Metazoa</taxon>
        <taxon>Spiralia</taxon>
        <taxon>Lophotrochozoa</taxon>
        <taxon>Mollusca</taxon>
        <taxon>Bivalvia</taxon>
        <taxon>Autobranchia</taxon>
        <taxon>Pteriomorphia</taxon>
        <taxon>Ostreida</taxon>
        <taxon>Ostreoidea</taxon>
        <taxon>Ostreidae</taxon>
        <taxon>Magallana</taxon>
    </lineage>
</organism>